<protein>
    <submittedName>
        <fullName evidence="4">Asparagine synthase family protein</fullName>
    </submittedName>
</protein>
<dbReference type="Proteomes" id="UP000245207">
    <property type="component" value="Unassembled WGS sequence"/>
</dbReference>
<evidence type="ECO:0000313" key="4">
    <source>
        <dbReference type="EMBL" id="PWA42429.1"/>
    </source>
</evidence>
<dbReference type="InterPro" id="IPR051857">
    <property type="entry name" value="Asn_synthetase_domain"/>
</dbReference>
<evidence type="ECO:0000256" key="3">
    <source>
        <dbReference type="ARBA" id="ARBA00022962"/>
    </source>
</evidence>
<proteinExistence type="predicted"/>
<organism evidence="4 5">
    <name type="scientific">Artemisia annua</name>
    <name type="common">Sweet wormwood</name>
    <dbReference type="NCBI Taxonomy" id="35608"/>
    <lineage>
        <taxon>Eukaryota</taxon>
        <taxon>Viridiplantae</taxon>
        <taxon>Streptophyta</taxon>
        <taxon>Embryophyta</taxon>
        <taxon>Tracheophyta</taxon>
        <taxon>Spermatophyta</taxon>
        <taxon>Magnoliopsida</taxon>
        <taxon>eudicotyledons</taxon>
        <taxon>Gunneridae</taxon>
        <taxon>Pentapetalae</taxon>
        <taxon>asterids</taxon>
        <taxon>campanulids</taxon>
        <taxon>Asterales</taxon>
        <taxon>Asteraceae</taxon>
        <taxon>Asteroideae</taxon>
        <taxon>Anthemideae</taxon>
        <taxon>Artemisiinae</taxon>
        <taxon>Artemisia</taxon>
    </lineage>
</organism>
<name>A0A2U1L0C3_ARTAN</name>
<keyword evidence="3" id="KW-0315">Glutamine amidotransferase</keyword>
<dbReference type="GO" id="GO:0006529">
    <property type="term" value="P:asparagine biosynthetic process"/>
    <property type="evidence" value="ECO:0007669"/>
    <property type="project" value="UniProtKB-KW"/>
</dbReference>
<evidence type="ECO:0000313" key="5">
    <source>
        <dbReference type="Proteomes" id="UP000245207"/>
    </source>
</evidence>
<dbReference type="AlphaFoldDB" id="A0A2U1L0C3"/>
<keyword evidence="5" id="KW-1185">Reference proteome</keyword>
<reference evidence="4 5" key="1">
    <citation type="journal article" date="2018" name="Mol. Plant">
        <title>The genome of Artemisia annua provides insight into the evolution of Asteraceae family and artemisinin biosynthesis.</title>
        <authorList>
            <person name="Shen Q."/>
            <person name="Zhang L."/>
            <person name="Liao Z."/>
            <person name="Wang S."/>
            <person name="Yan T."/>
            <person name="Shi P."/>
            <person name="Liu M."/>
            <person name="Fu X."/>
            <person name="Pan Q."/>
            <person name="Wang Y."/>
            <person name="Lv Z."/>
            <person name="Lu X."/>
            <person name="Zhang F."/>
            <person name="Jiang W."/>
            <person name="Ma Y."/>
            <person name="Chen M."/>
            <person name="Hao X."/>
            <person name="Li L."/>
            <person name="Tang Y."/>
            <person name="Lv G."/>
            <person name="Zhou Y."/>
            <person name="Sun X."/>
            <person name="Brodelius P.E."/>
            <person name="Rose J.K.C."/>
            <person name="Tang K."/>
        </authorList>
    </citation>
    <scope>NUCLEOTIDE SEQUENCE [LARGE SCALE GENOMIC DNA]</scope>
    <source>
        <strain evidence="5">cv. Huhao1</strain>
        <tissue evidence="4">Leaf</tissue>
    </source>
</reference>
<evidence type="ECO:0000256" key="1">
    <source>
        <dbReference type="ARBA" id="ARBA00022605"/>
    </source>
</evidence>
<dbReference type="EMBL" id="PKPP01012420">
    <property type="protein sequence ID" value="PWA42429.1"/>
    <property type="molecule type" value="Genomic_DNA"/>
</dbReference>
<keyword evidence="1" id="KW-0028">Amino-acid biosynthesis</keyword>
<sequence>MKLHMQMTWKRNLGRDDRCVADNGKEVARKLKFDAATVLLKRAFEFGSTIPTESNWKNLESNRAANQATAGSALFHPI</sequence>
<keyword evidence="2" id="KW-0061">Asparagine biosynthesis</keyword>
<evidence type="ECO:0000256" key="2">
    <source>
        <dbReference type="ARBA" id="ARBA00022888"/>
    </source>
</evidence>
<dbReference type="OrthoDB" id="10252281at2759"/>
<gene>
    <name evidence="4" type="ORF">CTI12_AA545070</name>
</gene>
<comment type="caution">
    <text evidence="4">The sequence shown here is derived from an EMBL/GenBank/DDBJ whole genome shotgun (WGS) entry which is preliminary data.</text>
</comment>
<dbReference type="PANTHER" id="PTHR45937">
    <property type="entry name" value="ASPARAGINE SYNTHETASE DOMAIN-CONTAINING PROTEIN 1"/>
    <property type="match status" value="1"/>
</dbReference>
<dbReference type="PANTHER" id="PTHR45937:SF1">
    <property type="entry name" value="ASPARAGINE SYNTHETASE DOMAIN-CONTAINING PROTEIN 1"/>
    <property type="match status" value="1"/>
</dbReference>
<accession>A0A2U1L0C3</accession>